<reference evidence="2 3" key="1">
    <citation type="journal article" date="2020" name="ISME J.">
        <title>Comparative genomics reveals insights into cyanobacterial evolution and habitat adaptation.</title>
        <authorList>
            <person name="Chen M.Y."/>
            <person name="Teng W.K."/>
            <person name="Zhao L."/>
            <person name="Hu C.X."/>
            <person name="Zhou Y.K."/>
            <person name="Han B.P."/>
            <person name="Song L.R."/>
            <person name="Shu W.S."/>
        </authorList>
    </citation>
    <scope>NUCLEOTIDE SEQUENCE [LARGE SCALE GENOMIC DNA]</scope>
    <source>
        <strain evidence="2 3">FACHB-119</strain>
    </source>
</reference>
<feature type="compositionally biased region" description="Gly residues" evidence="1">
    <location>
        <begin position="43"/>
        <end position="52"/>
    </location>
</feature>
<proteinExistence type="predicted"/>
<comment type="caution">
    <text evidence="2">The sequence shown here is derived from an EMBL/GenBank/DDBJ whole genome shotgun (WGS) entry which is preliminary data.</text>
</comment>
<evidence type="ECO:0000256" key="1">
    <source>
        <dbReference type="SAM" id="MobiDB-lite"/>
    </source>
</evidence>
<dbReference type="RefSeq" id="WP_190468219.1">
    <property type="nucleotide sequence ID" value="NZ_JACJSG010000006.1"/>
</dbReference>
<dbReference type="EMBL" id="JACJSG010000006">
    <property type="protein sequence ID" value="MBD2500090.1"/>
    <property type="molecule type" value="Genomic_DNA"/>
</dbReference>
<evidence type="ECO:0000313" key="2">
    <source>
        <dbReference type="EMBL" id="MBD2500090.1"/>
    </source>
</evidence>
<feature type="region of interest" description="Disordered" evidence="1">
    <location>
        <begin position="32"/>
        <end position="52"/>
    </location>
</feature>
<organism evidence="2 3">
    <name type="scientific">Anabaena azotica FACHB-119</name>
    <dbReference type="NCBI Taxonomy" id="947527"/>
    <lineage>
        <taxon>Bacteria</taxon>
        <taxon>Bacillati</taxon>
        <taxon>Cyanobacteriota</taxon>
        <taxon>Cyanophyceae</taxon>
        <taxon>Nostocales</taxon>
        <taxon>Nostocaceae</taxon>
        <taxon>Anabaena</taxon>
        <taxon>Anabaena azotica</taxon>
    </lineage>
</organism>
<accession>A0ABR8D1H1</accession>
<name>A0ABR8D1H1_9NOST</name>
<gene>
    <name evidence="2" type="ORF">H6G83_05560</name>
</gene>
<dbReference type="Proteomes" id="UP000661112">
    <property type="component" value="Unassembled WGS sequence"/>
</dbReference>
<sequence>MSNPTELLKSRYGEIPFNPEIVWNESLTTLSRSKRSREAEITPGGGVASGNL</sequence>
<protein>
    <submittedName>
        <fullName evidence="2">Uncharacterized protein</fullName>
    </submittedName>
</protein>
<evidence type="ECO:0000313" key="3">
    <source>
        <dbReference type="Proteomes" id="UP000661112"/>
    </source>
</evidence>
<keyword evidence="3" id="KW-1185">Reference proteome</keyword>